<dbReference type="EMBL" id="CP001013">
    <property type="protein sequence ID" value="ACB35338.1"/>
    <property type="molecule type" value="Genomic_DNA"/>
</dbReference>
<feature type="transmembrane region" description="Helical" evidence="5">
    <location>
        <begin position="145"/>
        <end position="168"/>
    </location>
</feature>
<keyword evidence="8" id="KW-1185">Reference proteome</keyword>
<feature type="transmembrane region" description="Helical" evidence="5">
    <location>
        <begin position="100"/>
        <end position="124"/>
    </location>
</feature>
<evidence type="ECO:0000259" key="6">
    <source>
        <dbReference type="Pfam" id="PF04932"/>
    </source>
</evidence>
<reference evidence="7 8" key="1">
    <citation type="submission" date="2008-03" db="EMBL/GenBank/DDBJ databases">
        <title>Complete sequence of Leptothrix cholodnii SP-6.</title>
        <authorList>
            <consortium name="US DOE Joint Genome Institute"/>
            <person name="Copeland A."/>
            <person name="Lucas S."/>
            <person name="Lapidus A."/>
            <person name="Glavina del Rio T."/>
            <person name="Dalin E."/>
            <person name="Tice H."/>
            <person name="Bruce D."/>
            <person name="Goodwin L."/>
            <person name="Pitluck S."/>
            <person name="Chertkov O."/>
            <person name="Brettin T."/>
            <person name="Detter J.C."/>
            <person name="Han C."/>
            <person name="Kuske C.R."/>
            <person name="Schmutz J."/>
            <person name="Larimer F."/>
            <person name="Land M."/>
            <person name="Hauser L."/>
            <person name="Kyrpides N."/>
            <person name="Lykidis A."/>
            <person name="Emerson D."/>
            <person name="Richardson P."/>
        </authorList>
    </citation>
    <scope>NUCLEOTIDE SEQUENCE [LARGE SCALE GENOMIC DNA]</scope>
    <source>
        <strain evidence="8">ATCC 51168 / LMG 8142 / SP-6</strain>
    </source>
</reference>
<feature type="transmembrane region" description="Helical" evidence="5">
    <location>
        <begin position="243"/>
        <end position="263"/>
    </location>
</feature>
<feature type="transmembrane region" description="Helical" evidence="5">
    <location>
        <begin position="275"/>
        <end position="302"/>
    </location>
</feature>
<dbReference type="Pfam" id="PF04932">
    <property type="entry name" value="Wzy_C"/>
    <property type="match status" value="1"/>
</dbReference>
<dbReference type="AlphaFoldDB" id="B1Y057"/>
<gene>
    <name evidence="7" type="ordered locus">Lcho_3078</name>
</gene>
<dbReference type="RefSeq" id="WP_012348089.1">
    <property type="nucleotide sequence ID" value="NC_010524.1"/>
</dbReference>
<evidence type="ECO:0000256" key="4">
    <source>
        <dbReference type="ARBA" id="ARBA00023136"/>
    </source>
</evidence>
<dbReference type="KEGG" id="lch:Lcho_3078"/>
<comment type="subcellular location">
    <subcellularLocation>
        <location evidence="1">Membrane</location>
        <topology evidence="1">Multi-pass membrane protein</topology>
    </subcellularLocation>
</comment>
<feature type="transmembrane region" description="Helical" evidence="5">
    <location>
        <begin position="439"/>
        <end position="458"/>
    </location>
</feature>
<dbReference type="InterPro" id="IPR051533">
    <property type="entry name" value="WaaL-like"/>
</dbReference>
<evidence type="ECO:0000256" key="2">
    <source>
        <dbReference type="ARBA" id="ARBA00022692"/>
    </source>
</evidence>
<proteinExistence type="predicted"/>
<accession>B1Y057</accession>
<evidence type="ECO:0000313" key="8">
    <source>
        <dbReference type="Proteomes" id="UP000001693"/>
    </source>
</evidence>
<dbReference type="eggNOG" id="COG3307">
    <property type="taxonomic scope" value="Bacteria"/>
</dbReference>
<organism evidence="7 8">
    <name type="scientific">Leptothrix cholodnii (strain ATCC 51168 / LMG 8142 / SP-6)</name>
    <name type="common">Leptothrix discophora (strain SP-6)</name>
    <dbReference type="NCBI Taxonomy" id="395495"/>
    <lineage>
        <taxon>Bacteria</taxon>
        <taxon>Pseudomonadati</taxon>
        <taxon>Pseudomonadota</taxon>
        <taxon>Betaproteobacteria</taxon>
        <taxon>Burkholderiales</taxon>
        <taxon>Sphaerotilaceae</taxon>
        <taxon>Leptothrix</taxon>
    </lineage>
</organism>
<dbReference type="STRING" id="395495.Lcho_3078"/>
<keyword evidence="2 5" id="KW-0812">Transmembrane</keyword>
<sequence>MSAFTSRPLPEVDNTLAGTVAVAPTQVDPPWWHPLRSTFVFLLVPALIVFVPRLFGATLPVPLLYVLAAVCGAIMAVRALSNPELLLATFILYLPFSRTYAAAIAPGINGTNVLYALVIVAWIATVVREKRPFFVAMPFSRLVTIWAAISILSVFTAMSTMGVSYITTSRLPQVKAWCDQFFVFFAMLNLIRNGAAARRMAVYMMLGTLLVLISGFFEWQDKRYYDRIDKARLLGPQQQPNDFGAFIVYGFGIPGALILCHMWRVRTWLLATPVLYIAARVLLATFSRGAVLGMGALAAALLLVRGRILAASIALIGALVVQVAPEVLPASLSARMSQTTSESDGELDKSSQTRLVLWDAAIQITLDYPIFGTGFATFPKIKDQYASIPTVESDNHNMFLFICSQMGLPALFVFLLIFARMAYIGACVHKHEHEPFGKAIGLGAVGTAAGTLAINMFGSRMTDAEVMAYVWITIAVLSHLWRENQARQAGPAEPPAQVTR</sequence>
<evidence type="ECO:0000256" key="5">
    <source>
        <dbReference type="SAM" id="Phobius"/>
    </source>
</evidence>
<keyword evidence="4 5" id="KW-0472">Membrane</keyword>
<evidence type="ECO:0000313" key="7">
    <source>
        <dbReference type="EMBL" id="ACB35338.1"/>
    </source>
</evidence>
<feature type="transmembrane region" description="Helical" evidence="5">
    <location>
        <begin position="308"/>
        <end position="334"/>
    </location>
</feature>
<dbReference type="PANTHER" id="PTHR37422:SF13">
    <property type="entry name" value="LIPOPOLYSACCHARIDE BIOSYNTHESIS PROTEIN PA4999-RELATED"/>
    <property type="match status" value="1"/>
</dbReference>
<dbReference type="PANTHER" id="PTHR37422">
    <property type="entry name" value="TEICHURONIC ACID BIOSYNTHESIS PROTEIN TUAE"/>
    <property type="match status" value="1"/>
</dbReference>
<feature type="transmembrane region" description="Helical" evidence="5">
    <location>
        <begin position="398"/>
        <end position="418"/>
    </location>
</feature>
<feature type="transmembrane region" description="Helical" evidence="5">
    <location>
        <begin position="200"/>
        <end position="217"/>
    </location>
</feature>
<name>B1Y057_LEPCP</name>
<evidence type="ECO:0000256" key="1">
    <source>
        <dbReference type="ARBA" id="ARBA00004141"/>
    </source>
</evidence>
<feature type="transmembrane region" description="Helical" evidence="5">
    <location>
        <begin position="38"/>
        <end position="56"/>
    </location>
</feature>
<protein>
    <submittedName>
        <fullName evidence="7">O-antigen polymerase</fullName>
    </submittedName>
</protein>
<dbReference type="HOGENOM" id="CLU_540569_0_0_4"/>
<dbReference type="InterPro" id="IPR007016">
    <property type="entry name" value="O-antigen_ligase-rel_domated"/>
</dbReference>
<feature type="transmembrane region" description="Helical" evidence="5">
    <location>
        <begin position="355"/>
        <end position="378"/>
    </location>
</feature>
<evidence type="ECO:0000256" key="3">
    <source>
        <dbReference type="ARBA" id="ARBA00022989"/>
    </source>
</evidence>
<dbReference type="OrthoDB" id="9148302at2"/>
<dbReference type="GO" id="GO:0016020">
    <property type="term" value="C:membrane"/>
    <property type="evidence" value="ECO:0007669"/>
    <property type="project" value="UniProtKB-SubCell"/>
</dbReference>
<feature type="transmembrane region" description="Helical" evidence="5">
    <location>
        <begin position="63"/>
        <end position="80"/>
    </location>
</feature>
<keyword evidence="3 5" id="KW-1133">Transmembrane helix</keyword>
<dbReference type="Proteomes" id="UP000001693">
    <property type="component" value="Chromosome"/>
</dbReference>
<feature type="domain" description="O-antigen ligase-related" evidence="6">
    <location>
        <begin position="277"/>
        <end position="415"/>
    </location>
</feature>